<organism evidence="3 4">
    <name type="scientific">Paracoccus alkanivorans</name>
    <dbReference type="NCBI Taxonomy" id="2116655"/>
    <lineage>
        <taxon>Bacteria</taxon>
        <taxon>Pseudomonadati</taxon>
        <taxon>Pseudomonadota</taxon>
        <taxon>Alphaproteobacteria</taxon>
        <taxon>Rhodobacterales</taxon>
        <taxon>Paracoccaceae</taxon>
        <taxon>Paracoccus</taxon>
    </lineage>
</organism>
<feature type="compositionally biased region" description="Low complexity" evidence="1">
    <location>
        <begin position="141"/>
        <end position="156"/>
    </location>
</feature>
<evidence type="ECO:0000256" key="2">
    <source>
        <dbReference type="SAM" id="Phobius"/>
    </source>
</evidence>
<evidence type="ECO:0000256" key="1">
    <source>
        <dbReference type="SAM" id="MobiDB-lite"/>
    </source>
</evidence>
<keyword evidence="2" id="KW-1133">Transmembrane helix</keyword>
<proteinExistence type="predicted"/>
<feature type="compositionally biased region" description="Polar residues" evidence="1">
    <location>
        <begin position="395"/>
        <end position="405"/>
    </location>
</feature>
<feature type="transmembrane region" description="Helical" evidence="2">
    <location>
        <begin position="9"/>
        <end position="31"/>
    </location>
</feature>
<dbReference type="Proteomes" id="UP000273516">
    <property type="component" value="Unassembled WGS sequence"/>
</dbReference>
<evidence type="ECO:0000313" key="3">
    <source>
        <dbReference type="EMBL" id="RMC32919.1"/>
    </source>
</evidence>
<dbReference type="SUPFAM" id="SSF74653">
    <property type="entry name" value="TolA/TonB C-terminal domain"/>
    <property type="match status" value="1"/>
</dbReference>
<keyword evidence="2" id="KW-0812">Transmembrane</keyword>
<dbReference type="RefSeq" id="WP_122113729.1">
    <property type="nucleotide sequence ID" value="NZ_QOKZ01000008.1"/>
</dbReference>
<dbReference type="AlphaFoldDB" id="A0A3M0M5N4"/>
<protein>
    <submittedName>
        <fullName evidence="3">Protein TolA</fullName>
    </submittedName>
</protein>
<dbReference type="OrthoDB" id="7161229at2"/>
<evidence type="ECO:0000313" key="4">
    <source>
        <dbReference type="Proteomes" id="UP000273516"/>
    </source>
</evidence>
<keyword evidence="4" id="KW-1185">Reference proteome</keyword>
<feature type="region of interest" description="Disordered" evidence="1">
    <location>
        <begin position="59"/>
        <end position="194"/>
    </location>
</feature>
<feature type="region of interest" description="Disordered" evidence="1">
    <location>
        <begin position="208"/>
        <end position="483"/>
    </location>
</feature>
<feature type="compositionally biased region" description="Basic and acidic residues" evidence="1">
    <location>
        <begin position="208"/>
        <end position="381"/>
    </location>
</feature>
<feature type="compositionally biased region" description="Acidic residues" evidence="1">
    <location>
        <begin position="108"/>
        <end position="117"/>
    </location>
</feature>
<name>A0A3M0M5N4_9RHOB</name>
<accession>A0A3M0M5N4</accession>
<reference evidence="3 4" key="1">
    <citation type="submission" date="2018-07" db="EMBL/GenBank/DDBJ databases">
        <authorList>
            <person name="Zhang Y."/>
            <person name="Wang L."/>
            <person name="Ma S."/>
        </authorList>
    </citation>
    <scope>NUCLEOTIDE SEQUENCE [LARGE SCALE GENOMIC DNA]</scope>
    <source>
        <strain evidence="3 4">4-2</strain>
    </source>
</reference>
<gene>
    <name evidence="3" type="ORF">C9E81_17940</name>
</gene>
<keyword evidence="2" id="KW-0472">Membrane</keyword>
<sequence>MSDREERIGWWISGVAHAALILWALLGGVLFRPQPSQPVRMTEVATMSGAEFEEYAAASRGAGPVAPDATAVAEISEPEPEEAPAAPPTETAAPESEEAAQELAQPDTAEEQPDLSDFENREPVNVATNLPDTPAAPEPVQETAPSAPAESAQPQADTRPSRPAPSDQDESAEPVAPRSVLALDQSTRPLDRPDGLVEAYNARIAEQEAAREAERLAAEAAEEAERLAAEQARREAEAAALAEREAEERRAAEAQAEEERRAEEARAAAEARAEQERRAAEQEAREEEERRATEQAQREAEERRRAEEEARRAEEERRQAAEEAARREEERRAAEARAEEERRAAEEAEREREEQERRAAAEREEAEREAADRQALEDALREAQQPESGSEGEDTASTGETTGGNVQRIEGGSGASVEQDPLSAALSEAMSQGRSAPATEEAPPDPNQLAPVPITPTPLPDPDQRSDASTETGGAAPLGQPLSLSEREGFRMALEGCWNRGALSVDASRVSVSVEFRMTRDGHPQPASLRLIDSRGGSSQTATQNAFETARRAILQCGRAGFPLPREKYGRWRDVIVDFRPEGIQFE</sequence>
<dbReference type="EMBL" id="QOKZ01000008">
    <property type="protein sequence ID" value="RMC32919.1"/>
    <property type="molecule type" value="Genomic_DNA"/>
</dbReference>
<comment type="caution">
    <text evidence="3">The sequence shown here is derived from an EMBL/GenBank/DDBJ whole genome shotgun (WGS) entry which is preliminary data.</text>
</comment>